<organism evidence="2 3">
    <name type="scientific">Mycobacterium simulans</name>
    <dbReference type="NCBI Taxonomy" id="627089"/>
    <lineage>
        <taxon>Bacteria</taxon>
        <taxon>Bacillati</taxon>
        <taxon>Actinomycetota</taxon>
        <taxon>Actinomycetes</taxon>
        <taxon>Mycobacteriales</taxon>
        <taxon>Mycobacteriaceae</taxon>
        <taxon>Mycobacterium</taxon>
    </lineage>
</organism>
<keyword evidence="3" id="KW-1185">Reference proteome</keyword>
<gene>
    <name evidence="2" type="ORF">MSIMFB_02240</name>
</gene>
<dbReference type="RefSeq" id="WP_186242735.1">
    <property type="nucleotide sequence ID" value="NZ_OCTY01000002.1"/>
</dbReference>
<accession>A0A7Z7IK45</accession>
<evidence type="ECO:0000256" key="1">
    <source>
        <dbReference type="SAM" id="MobiDB-lite"/>
    </source>
</evidence>
<comment type="caution">
    <text evidence="2">The sequence shown here is derived from an EMBL/GenBank/DDBJ whole genome shotgun (WGS) entry which is preliminary data.</text>
</comment>
<dbReference type="EMBL" id="OCTY01000002">
    <property type="protein sequence ID" value="SOJ54747.1"/>
    <property type="molecule type" value="Genomic_DNA"/>
</dbReference>
<proteinExistence type="predicted"/>
<feature type="region of interest" description="Disordered" evidence="1">
    <location>
        <begin position="125"/>
        <end position="144"/>
    </location>
</feature>
<dbReference type="AlphaFoldDB" id="A0A7Z7IK45"/>
<name>A0A7Z7IK45_9MYCO</name>
<protein>
    <submittedName>
        <fullName evidence="2">Uncharacterized protein</fullName>
    </submittedName>
</protein>
<sequence>MPQPELIAIDLTDDERDFMVGVLSEFDGPASYTPFPIKILGISTADEFDELLIRLRGAIWRSEPLSASDWARAQLLTETCWASNLIGAGLDYGTGGDDKALPLLRAIQHKLCHYPLRSALFPDNGGRRTYNETQARLHPDQPRR</sequence>
<dbReference type="Proteomes" id="UP000554965">
    <property type="component" value="Unassembled WGS sequence"/>
</dbReference>
<evidence type="ECO:0000313" key="2">
    <source>
        <dbReference type="EMBL" id="SOJ54747.1"/>
    </source>
</evidence>
<reference evidence="2 3" key="1">
    <citation type="submission" date="2017-10" db="EMBL/GenBank/DDBJ databases">
        <authorList>
            <consortium name="Urmite Genomes"/>
        </authorList>
    </citation>
    <scope>NUCLEOTIDE SEQUENCE [LARGE SCALE GENOMIC DNA]</scope>
    <source>
        <strain evidence="2 3">FB-527</strain>
    </source>
</reference>
<evidence type="ECO:0000313" key="3">
    <source>
        <dbReference type="Proteomes" id="UP000554965"/>
    </source>
</evidence>